<comment type="similarity">
    <text evidence="1">Belongs to the ABC transporter superfamily.</text>
</comment>
<evidence type="ECO:0000256" key="1">
    <source>
        <dbReference type="ARBA" id="ARBA00005417"/>
    </source>
</evidence>
<reference evidence="6 7" key="1">
    <citation type="submission" date="2021-03" db="EMBL/GenBank/DDBJ databases">
        <title>Antimicrobial resistance genes in bacteria isolated from Japanese honey, and their potential for conferring macrolide and lincosamide resistance in the American foulbrood pathogen Paenibacillus larvae.</title>
        <authorList>
            <person name="Okamoto M."/>
            <person name="Kumagai M."/>
            <person name="Kanamori H."/>
            <person name="Takamatsu D."/>
        </authorList>
    </citation>
    <scope>NUCLEOTIDE SEQUENCE [LARGE SCALE GENOMIC DNA]</scope>
    <source>
        <strain evidence="6 7">J41TS12</strain>
    </source>
</reference>
<dbReference type="RefSeq" id="WP_212943133.1">
    <property type="nucleotide sequence ID" value="NZ_BORR01000025.1"/>
</dbReference>
<evidence type="ECO:0000313" key="7">
    <source>
        <dbReference type="Proteomes" id="UP000681162"/>
    </source>
</evidence>
<dbReference type="Gene3D" id="3.40.50.300">
    <property type="entry name" value="P-loop containing nucleotide triphosphate hydrolases"/>
    <property type="match status" value="1"/>
</dbReference>
<dbReference type="InterPro" id="IPR027417">
    <property type="entry name" value="P-loop_NTPase"/>
</dbReference>
<dbReference type="Proteomes" id="UP000681162">
    <property type="component" value="Unassembled WGS sequence"/>
</dbReference>
<keyword evidence="7" id="KW-1185">Reference proteome</keyword>
<dbReference type="PANTHER" id="PTHR42711:SF5">
    <property type="entry name" value="ABC TRANSPORTER ATP-BINDING PROTEIN NATA"/>
    <property type="match status" value="1"/>
</dbReference>
<dbReference type="PROSITE" id="PS50893">
    <property type="entry name" value="ABC_TRANSPORTER_2"/>
    <property type="match status" value="1"/>
</dbReference>
<evidence type="ECO:0000256" key="3">
    <source>
        <dbReference type="ARBA" id="ARBA00022741"/>
    </source>
</evidence>
<dbReference type="AlphaFoldDB" id="A0A919XZX0"/>
<organism evidence="6 7">
    <name type="scientific">Paenibacillus antibioticophila</name>
    <dbReference type="NCBI Taxonomy" id="1274374"/>
    <lineage>
        <taxon>Bacteria</taxon>
        <taxon>Bacillati</taxon>
        <taxon>Bacillota</taxon>
        <taxon>Bacilli</taxon>
        <taxon>Bacillales</taxon>
        <taxon>Paenibacillaceae</taxon>
        <taxon>Paenibacillus</taxon>
    </lineage>
</organism>
<name>A0A919XZX0_9BACL</name>
<evidence type="ECO:0000313" key="6">
    <source>
        <dbReference type="EMBL" id="GIO39663.1"/>
    </source>
</evidence>
<dbReference type="PROSITE" id="PS00211">
    <property type="entry name" value="ABC_TRANSPORTER_1"/>
    <property type="match status" value="1"/>
</dbReference>
<dbReference type="Pfam" id="PF00005">
    <property type="entry name" value="ABC_tran"/>
    <property type="match status" value="1"/>
</dbReference>
<dbReference type="EMBL" id="BORR01000025">
    <property type="protein sequence ID" value="GIO39663.1"/>
    <property type="molecule type" value="Genomic_DNA"/>
</dbReference>
<dbReference type="GO" id="GO:0005524">
    <property type="term" value="F:ATP binding"/>
    <property type="evidence" value="ECO:0007669"/>
    <property type="project" value="UniProtKB-KW"/>
</dbReference>
<comment type="caution">
    <text evidence="6">The sequence shown here is derived from an EMBL/GenBank/DDBJ whole genome shotgun (WGS) entry which is preliminary data.</text>
</comment>
<gene>
    <name evidence="6" type="ORF">J41TS12_45240</name>
</gene>
<accession>A0A919XZX0</accession>
<evidence type="ECO:0000256" key="2">
    <source>
        <dbReference type="ARBA" id="ARBA00022448"/>
    </source>
</evidence>
<evidence type="ECO:0000259" key="5">
    <source>
        <dbReference type="PROSITE" id="PS50893"/>
    </source>
</evidence>
<evidence type="ECO:0000256" key="4">
    <source>
        <dbReference type="ARBA" id="ARBA00022840"/>
    </source>
</evidence>
<dbReference type="InterPro" id="IPR003439">
    <property type="entry name" value="ABC_transporter-like_ATP-bd"/>
</dbReference>
<keyword evidence="3" id="KW-0547">Nucleotide-binding</keyword>
<keyword evidence="2" id="KW-0813">Transport</keyword>
<dbReference type="PANTHER" id="PTHR42711">
    <property type="entry name" value="ABC TRANSPORTER ATP-BINDING PROTEIN"/>
    <property type="match status" value="1"/>
</dbReference>
<sequence length="306" mass="34019">MSKIMEVSHLKKSFGSLEAVKKIDFYVEEGSLFAFLGPNGAGKSTTIDMVSTQLKPDGGRVVINGYELGQEDEHIRASIGIVFQDSLLDPLLTVEENLRTRGSFYGMSRNELDAAITSASRTANVTEFLKRPYGKLSGGQRRRADIARALIHTPKILFLDEPTTGLDPQTRKSVWAMILKLQREQGMTVFLTTHYMEEAAQADYITIIDHGEVLAHGTPLELKTRYTSDVLKIKPRHDEELAALLEEQAVTYERDTAGIYCISLDQTLDALPLLDLCRNNIENVEIINGTLDDVFIGLTGTEIRNG</sequence>
<dbReference type="InterPro" id="IPR017871">
    <property type="entry name" value="ABC_transporter-like_CS"/>
</dbReference>
<dbReference type="SMART" id="SM00382">
    <property type="entry name" value="AAA"/>
    <property type="match status" value="1"/>
</dbReference>
<keyword evidence="4" id="KW-0067">ATP-binding</keyword>
<dbReference type="InterPro" id="IPR050763">
    <property type="entry name" value="ABC_transporter_ATP-binding"/>
</dbReference>
<proteinExistence type="inferred from homology"/>
<dbReference type="SUPFAM" id="SSF52540">
    <property type="entry name" value="P-loop containing nucleoside triphosphate hydrolases"/>
    <property type="match status" value="1"/>
</dbReference>
<dbReference type="InterPro" id="IPR003593">
    <property type="entry name" value="AAA+_ATPase"/>
</dbReference>
<protein>
    <submittedName>
        <fullName evidence="6">ABC transporter</fullName>
    </submittedName>
</protein>
<dbReference type="GO" id="GO:0016887">
    <property type="term" value="F:ATP hydrolysis activity"/>
    <property type="evidence" value="ECO:0007669"/>
    <property type="project" value="InterPro"/>
</dbReference>
<feature type="domain" description="ABC transporter" evidence="5">
    <location>
        <begin position="5"/>
        <end position="235"/>
    </location>
</feature>